<dbReference type="Pfam" id="PF13489">
    <property type="entry name" value="Methyltransf_23"/>
    <property type="match status" value="1"/>
</dbReference>
<proteinExistence type="predicted"/>
<dbReference type="GO" id="GO:0032259">
    <property type="term" value="P:methylation"/>
    <property type="evidence" value="ECO:0007669"/>
    <property type="project" value="UniProtKB-KW"/>
</dbReference>
<organism evidence="1 2">
    <name type="scientific">Candidatus Neomicrothrix subdominans</name>
    <dbReference type="NCBI Taxonomy" id="2954438"/>
    <lineage>
        <taxon>Bacteria</taxon>
        <taxon>Bacillati</taxon>
        <taxon>Actinomycetota</taxon>
        <taxon>Acidimicrobiia</taxon>
        <taxon>Acidimicrobiales</taxon>
        <taxon>Microthrixaceae</taxon>
        <taxon>Candidatus Neomicrothrix</taxon>
    </lineage>
</organism>
<gene>
    <name evidence="1" type="ORF">IPN02_12605</name>
</gene>
<dbReference type="Gene3D" id="3.40.50.150">
    <property type="entry name" value="Vaccinia Virus protein VP39"/>
    <property type="match status" value="1"/>
</dbReference>
<comment type="caution">
    <text evidence="1">The sequence shown here is derived from an EMBL/GenBank/DDBJ whole genome shotgun (WGS) entry which is preliminary data.</text>
</comment>
<keyword evidence="1" id="KW-0489">Methyltransferase</keyword>
<sequence>MTTPTKSGSAPSGPVGSDELRRRVDEIDWFHSYEIAPGIVSPGEYRPQIHLDRGCLPEDLTGRSVLDIGAWDGFFSFEAERRGAARVVAADSWAWQGRSPLSPKPGSSEPAFGSKRGFELVHELRNSKVETTEAEVYDLDPDVIGTFDVVLFLGVLYHLPHPLLALEKVASVVAEGGMVIVETVIDQTFTRRPAAAFYPGSDLNDDDSNYWGTNPACNLAMLRVAGFERAETHWHTRFPTRAGHFVKQFIKGNRLPFVQAMNTGRGVFYGYK</sequence>
<accession>A0A936NC80</accession>
<dbReference type="EMBL" id="JADJZA010000007">
    <property type="protein sequence ID" value="MBK9297647.1"/>
    <property type="molecule type" value="Genomic_DNA"/>
</dbReference>
<name>A0A936NC80_9ACTN</name>
<dbReference type="InterPro" id="IPR029063">
    <property type="entry name" value="SAM-dependent_MTases_sf"/>
</dbReference>
<keyword evidence="1" id="KW-0808">Transferase</keyword>
<evidence type="ECO:0000313" key="2">
    <source>
        <dbReference type="Proteomes" id="UP000727993"/>
    </source>
</evidence>
<protein>
    <submittedName>
        <fullName evidence="1">Methyltransferase domain-containing protein</fullName>
    </submittedName>
</protein>
<dbReference type="SUPFAM" id="SSF53335">
    <property type="entry name" value="S-adenosyl-L-methionine-dependent methyltransferases"/>
    <property type="match status" value="1"/>
</dbReference>
<dbReference type="CDD" id="cd02440">
    <property type="entry name" value="AdoMet_MTases"/>
    <property type="match status" value="1"/>
</dbReference>
<dbReference type="AlphaFoldDB" id="A0A936NC80"/>
<reference evidence="1 2" key="1">
    <citation type="submission" date="2020-10" db="EMBL/GenBank/DDBJ databases">
        <title>Connecting structure to function with the recovery of over 1000 high-quality activated sludge metagenome-assembled genomes encoding full-length rRNA genes using long-read sequencing.</title>
        <authorList>
            <person name="Singleton C.M."/>
            <person name="Petriglieri F."/>
            <person name="Kristensen J.M."/>
            <person name="Kirkegaard R.H."/>
            <person name="Michaelsen T.Y."/>
            <person name="Andersen M.H."/>
            <person name="Karst S.M."/>
            <person name="Dueholm M.S."/>
            <person name="Nielsen P.H."/>
            <person name="Albertsen M."/>
        </authorList>
    </citation>
    <scope>NUCLEOTIDE SEQUENCE [LARGE SCALE GENOMIC DNA]</scope>
    <source>
        <strain evidence="1">Lyne_18-Q3-R50-59_MAXAC.006</strain>
    </source>
</reference>
<evidence type="ECO:0000313" key="1">
    <source>
        <dbReference type="EMBL" id="MBK9297647.1"/>
    </source>
</evidence>
<dbReference type="GO" id="GO:0008168">
    <property type="term" value="F:methyltransferase activity"/>
    <property type="evidence" value="ECO:0007669"/>
    <property type="project" value="UniProtKB-KW"/>
</dbReference>
<dbReference type="Proteomes" id="UP000727993">
    <property type="component" value="Unassembled WGS sequence"/>
</dbReference>